<evidence type="ECO:0000313" key="2">
    <source>
        <dbReference type="Proteomes" id="UP000060277"/>
    </source>
</evidence>
<dbReference type="RefSeq" id="WP_058377882.1">
    <property type="nucleotide sequence ID" value="NZ_CP013480.3"/>
</dbReference>
<accession>A0ABM5WKE4</accession>
<reference evidence="2" key="1">
    <citation type="submission" date="2015-12" db="EMBL/GenBank/DDBJ databases">
        <title>Complete genome sequence of Pandoraea norimbergensis DSM 11628.</title>
        <authorList>
            <person name="Ee R."/>
            <person name="Lim Y.-L."/>
            <person name="Yong D."/>
            <person name="Yin W.-F."/>
            <person name="Chan K.-G."/>
        </authorList>
    </citation>
    <scope>NUCLEOTIDE SEQUENCE [LARGE SCALE GENOMIC DNA]</scope>
    <source>
        <strain evidence="2">DSM 11628</strain>
    </source>
</reference>
<name>A0ABM5WKE4_9BURK</name>
<proteinExistence type="predicted"/>
<evidence type="ECO:0000313" key="1">
    <source>
        <dbReference type="EMBL" id="ALS60968.1"/>
    </source>
</evidence>
<dbReference type="Proteomes" id="UP000060277">
    <property type="component" value="Chromosome"/>
</dbReference>
<sequence length="190" mass="21699">MQLTSSERFDQFIGTQLAEAVLPRTTLDFDAELALWHRNLDIFYKFVESSLSPYVEDGRVLVRYGEVQIREALIGVYRARCAQLHIGRDEVTLTPVGTLLRSSRGQINMKGPHGSARFVVVPPEVSRRWRRADNPLWYGEPGDENSAPETWIWKLAMPQRDTTFIHVDAEFFQEALMGVTAGICLDDDDR</sequence>
<protein>
    <submittedName>
        <fullName evidence="1">Uncharacterized protein</fullName>
    </submittedName>
</protein>
<gene>
    <name evidence="1" type="ORF">AT302_15550</name>
</gene>
<organism evidence="1 2">
    <name type="scientific">Pandoraea norimbergensis</name>
    <dbReference type="NCBI Taxonomy" id="93219"/>
    <lineage>
        <taxon>Bacteria</taxon>
        <taxon>Pseudomonadati</taxon>
        <taxon>Pseudomonadota</taxon>
        <taxon>Betaproteobacteria</taxon>
        <taxon>Burkholderiales</taxon>
        <taxon>Burkholderiaceae</taxon>
        <taxon>Pandoraea</taxon>
    </lineage>
</organism>
<dbReference type="EMBL" id="CP013480">
    <property type="protein sequence ID" value="ALS60968.1"/>
    <property type="molecule type" value="Genomic_DNA"/>
</dbReference>
<keyword evidence="2" id="KW-1185">Reference proteome</keyword>